<dbReference type="FunFam" id="1.20.58.390:FF:000086">
    <property type="entry name" value="Acetylcholine receptor subunit beta-type acr-2"/>
    <property type="match status" value="1"/>
</dbReference>
<feature type="region of interest" description="Disordered" evidence="16">
    <location>
        <begin position="21"/>
        <end position="54"/>
    </location>
</feature>
<evidence type="ECO:0000256" key="4">
    <source>
        <dbReference type="ARBA" id="ARBA00022989"/>
    </source>
</evidence>
<dbReference type="SUPFAM" id="SSF90112">
    <property type="entry name" value="Neurotransmitter-gated ion-channel transmembrane pore"/>
    <property type="match status" value="1"/>
</dbReference>
<name>A0A016VIA7_9BILA</name>
<dbReference type="InterPro" id="IPR036719">
    <property type="entry name" value="Neuro-gated_channel_TM_sf"/>
</dbReference>
<dbReference type="InterPro" id="IPR006029">
    <property type="entry name" value="Neurotrans-gated_channel_TM"/>
</dbReference>
<gene>
    <name evidence="19" type="primary">Acey_s0010.g1186</name>
    <name evidence="19" type="synonym">Acey-acr-2</name>
    <name evidence="19" type="ORF">Y032_0010g1186</name>
</gene>
<comment type="caution">
    <text evidence="19">The sequence shown here is derived from an EMBL/GenBank/DDBJ whole genome shotgun (WGS) entry which is preliminary data.</text>
</comment>
<dbReference type="FunFam" id="2.70.170.10:FF:000023">
    <property type="entry name" value="Acetylcholine receptor subunit beta-like 1"/>
    <property type="match status" value="1"/>
</dbReference>
<evidence type="ECO:0000256" key="9">
    <source>
        <dbReference type="ARBA" id="ARBA00023170"/>
    </source>
</evidence>
<evidence type="ECO:0000256" key="2">
    <source>
        <dbReference type="ARBA" id="ARBA00022475"/>
    </source>
</evidence>
<feature type="signal peptide" evidence="15">
    <location>
        <begin position="1"/>
        <end position="18"/>
    </location>
</feature>
<dbReference type="CDD" id="cd19032">
    <property type="entry name" value="LGIC_ECD_nAChR_proto_beta-like"/>
    <property type="match status" value="1"/>
</dbReference>
<keyword evidence="4 15" id="KW-1133">Transmembrane helix</keyword>
<evidence type="ECO:0000313" key="20">
    <source>
        <dbReference type="Proteomes" id="UP000024635"/>
    </source>
</evidence>
<keyword evidence="1 15" id="KW-0813">Transport</keyword>
<evidence type="ECO:0000256" key="8">
    <source>
        <dbReference type="ARBA" id="ARBA00023157"/>
    </source>
</evidence>
<evidence type="ECO:0008006" key="21">
    <source>
        <dbReference type="Google" id="ProtNLM"/>
    </source>
</evidence>
<dbReference type="InterPro" id="IPR006202">
    <property type="entry name" value="Neur_chan_lig-bd"/>
</dbReference>
<keyword evidence="8" id="KW-1015">Disulfide bond</keyword>
<feature type="transmembrane region" description="Helical" evidence="15">
    <location>
        <begin position="268"/>
        <end position="291"/>
    </location>
</feature>
<dbReference type="GO" id="GO:0022848">
    <property type="term" value="F:acetylcholine-gated monoatomic cation-selective channel activity"/>
    <property type="evidence" value="ECO:0007669"/>
    <property type="project" value="InterPro"/>
</dbReference>
<evidence type="ECO:0000256" key="16">
    <source>
        <dbReference type="SAM" id="MobiDB-lite"/>
    </source>
</evidence>
<dbReference type="PRINTS" id="PR00254">
    <property type="entry name" value="NICOTINICR"/>
</dbReference>
<protein>
    <recommendedName>
        <fullName evidence="21">Cation transporter family protein</fullName>
    </recommendedName>
</protein>
<organism evidence="19 20">
    <name type="scientific">Ancylostoma ceylanicum</name>
    <dbReference type="NCBI Taxonomy" id="53326"/>
    <lineage>
        <taxon>Eukaryota</taxon>
        <taxon>Metazoa</taxon>
        <taxon>Ecdysozoa</taxon>
        <taxon>Nematoda</taxon>
        <taxon>Chromadorea</taxon>
        <taxon>Rhabditida</taxon>
        <taxon>Rhabditina</taxon>
        <taxon>Rhabditomorpha</taxon>
        <taxon>Strongyloidea</taxon>
        <taxon>Ancylostomatidae</taxon>
        <taxon>Ancylostomatinae</taxon>
        <taxon>Ancylostoma</taxon>
    </lineage>
</organism>
<keyword evidence="9" id="KW-0675">Receptor</keyword>
<keyword evidence="10" id="KW-0325">Glycoprotein</keyword>
<keyword evidence="3 15" id="KW-0812">Transmembrane</keyword>
<feature type="chain" id="PRO_5022255510" description="Cation transporter family protein" evidence="15">
    <location>
        <begin position="19"/>
        <end position="441"/>
    </location>
</feature>
<evidence type="ECO:0000259" key="18">
    <source>
        <dbReference type="Pfam" id="PF02932"/>
    </source>
</evidence>
<reference evidence="20" key="1">
    <citation type="journal article" date="2015" name="Nat. Genet.">
        <title>The genome and transcriptome of the zoonotic hookworm Ancylostoma ceylanicum identify infection-specific gene families.</title>
        <authorList>
            <person name="Schwarz E.M."/>
            <person name="Hu Y."/>
            <person name="Antoshechkin I."/>
            <person name="Miller M.M."/>
            <person name="Sternberg P.W."/>
            <person name="Aroian R.V."/>
        </authorList>
    </citation>
    <scope>NUCLEOTIDE SEQUENCE</scope>
    <source>
        <strain evidence="20">HY135</strain>
    </source>
</reference>
<keyword evidence="11" id="KW-0628">Postsynaptic cell membrane</keyword>
<dbReference type="InterPro" id="IPR018000">
    <property type="entry name" value="Neurotransmitter_ion_chnl_CS"/>
</dbReference>
<comment type="similarity">
    <text evidence="15">Belongs to the ligand-gated ion channel (TC 1.A.9) family.</text>
</comment>
<dbReference type="PANTHER" id="PTHR18945">
    <property type="entry name" value="NEUROTRANSMITTER GATED ION CHANNEL"/>
    <property type="match status" value="1"/>
</dbReference>
<sequence length="441" mass="50774">MLHLTILPLLFCFRLAYCDSNPSNSSEAARSRRTAIQEDPGEDGDESVRKAGSTDFGIDEDEERLVIDLFRDYNSLIRPVQNVSSPPVTVDFGVAMILLINVDEKNQILQTNVWLTMKWNDFQLRWNPMDYGNISNLHVPSDRVWLPDIVLFNNADGNYEVSFRSNAFVDSTGDVIWVPPAMFKSSCRIDVEWFPFDEQSCTLVFGSWTYNSDEVVLNWYNNIQAVQLTDYSYSGIWDVIDVPGYLINKKETKESKIVFHVVIRRKTLFYTVILIIPTVLMAFLSMMAFYLPADSAEKISLTINLLLALVVFLLLVSKILPPTSNIPLMGKYLLMAFVLNITTVVVTVVIVNVYFRSAISHEMPNYVRRIFLEFLPRVLMMKRPERIPIFNGYFVEEYCASEIFDANEKFELQSHGLETIRDEVIRVYVASVEKQEMMNNQ</sequence>
<comment type="subcellular location">
    <subcellularLocation>
        <location evidence="14">Postsynaptic cell membrane</location>
        <topology evidence="14">Multi-pass membrane protein</topology>
    </subcellularLocation>
</comment>
<dbReference type="InterPro" id="IPR038050">
    <property type="entry name" value="Neuro_actylchol_rec"/>
</dbReference>
<evidence type="ECO:0000256" key="1">
    <source>
        <dbReference type="ARBA" id="ARBA00022448"/>
    </source>
</evidence>
<keyword evidence="7 15" id="KW-0472">Membrane</keyword>
<dbReference type="InterPro" id="IPR006201">
    <property type="entry name" value="Neur_channel"/>
</dbReference>
<dbReference type="AlphaFoldDB" id="A0A016VIA7"/>
<feature type="domain" description="Neurotransmitter-gated ion-channel transmembrane" evidence="18">
    <location>
        <begin position="274"/>
        <end position="387"/>
    </location>
</feature>
<feature type="domain" description="Neurotransmitter-gated ion-channel ligand-binding" evidence="17">
    <location>
        <begin position="62"/>
        <end position="267"/>
    </location>
</feature>
<dbReference type="GO" id="GO:0004888">
    <property type="term" value="F:transmembrane signaling receptor activity"/>
    <property type="evidence" value="ECO:0007669"/>
    <property type="project" value="InterPro"/>
</dbReference>
<evidence type="ECO:0000256" key="13">
    <source>
        <dbReference type="ARBA" id="ARBA00023303"/>
    </source>
</evidence>
<dbReference type="Gene3D" id="2.70.170.10">
    <property type="entry name" value="Neurotransmitter-gated ion-channel ligand-binding domain"/>
    <property type="match status" value="1"/>
</dbReference>
<evidence type="ECO:0000259" key="17">
    <source>
        <dbReference type="Pfam" id="PF02931"/>
    </source>
</evidence>
<dbReference type="PROSITE" id="PS00236">
    <property type="entry name" value="NEUROTR_ION_CHANNEL"/>
    <property type="match status" value="1"/>
</dbReference>
<comment type="caution">
    <text evidence="15">Lacks conserved residue(s) required for the propagation of feature annotation.</text>
</comment>
<dbReference type="GO" id="GO:0045211">
    <property type="term" value="C:postsynaptic membrane"/>
    <property type="evidence" value="ECO:0007669"/>
    <property type="project" value="UniProtKB-SubCell"/>
</dbReference>
<keyword evidence="12" id="KW-1071">Ligand-gated ion channel</keyword>
<evidence type="ECO:0000256" key="11">
    <source>
        <dbReference type="ARBA" id="ARBA00023257"/>
    </source>
</evidence>
<proteinExistence type="inferred from homology"/>
<dbReference type="PRINTS" id="PR00252">
    <property type="entry name" value="NRIONCHANNEL"/>
</dbReference>
<evidence type="ECO:0000256" key="12">
    <source>
        <dbReference type="ARBA" id="ARBA00023286"/>
    </source>
</evidence>
<feature type="transmembrane region" description="Helical" evidence="15">
    <location>
        <begin position="332"/>
        <end position="355"/>
    </location>
</feature>
<keyword evidence="6 15" id="KW-0406">Ion transport</keyword>
<evidence type="ECO:0000256" key="3">
    <source>
        <dbReference type="ARBA" id="ARBA00022692"/>
    </source>
</evidence>
<keyword evidence="13 15" id="KW-0407">Ion channel</keyword>
<keyword evidence="15" id="KW-0732">Signal</keyword>
<evidence type="ECO:0000256" key="5">
    <source>
        <dbReference type="ARBA" id="ARBA00023018"/>
    </source>
</evidence>
<evidence type="ECO:0000313" key="19">
    <source>
        <dbReference type="EMBL" id="EYC26493.1"/>
    </source>
</evidence>
<keyword evidence="20" id="KW-1185">Reference proteome</keyword>
<evidence type="ECO:0000256" key="6">
    <source>
        <dbReference type="ARBA" id="ARBA00023065"/>
    </source>
</evidence>
<dbReference type="Proteomes" id="UP000024635">
    <property type="component" value="Unassembled WGS sequence"/>
</dbReference>
<dbReference type="Pfam" id="PF02931">
    <property type="entry name" value="Neur_chan_LBD"/>
    <property type="match status" value="1"/>
</dbReference>
<feature type="transmembrane region" description="Helical" evidence="15">
    <location>
        <begin position="303"/>
        <end position="320"/>
    </location>
</feature>
<evidence type="ECO:0000256" key="10">
    <source>
        <dbReference type="ARBA" id="ARBA00023180"/>
    </source>
</evidence>
<dbReference type="OrthoDB" id="5975154at2759"/>
<dbReference type="SUPFAM" id="SSF63712">
    <property type="entry name" value="Nicotinic receptor ligand binding domain-like"/>
    <property type="match status" value="1"/>
</dbReference>
<dbReference type="NCBIfam" id="TIGR00860">
    <property type="entry name" value="LIC"/>
    <property type="match status" value="1"/>
</dbReference>
<evidence type="ECO:0000256" key="15">
    <source>
        <dbReference type="RuleBase" id="RU000687"/>
    </source>
</evidence>
<evidence type="ECO:0000256" key="14">
    <source>
        <dbReference type="ARBA" id="ARBA00034104"/>
    </source>
</evidence>
<accession>A0A016VIA7</accession>
<dbReference type="Gene3D" id="1.20.58.390">
    <property type="entry name" value="Neurotransmitter-gated ion-channel transmembrane domain"/>
    <property type="match status" value="1"/>
</dbReference>
<keyword evidence="5" id="KW-0770">Synapse</keyword>
<keyword evidence="2" id="KW-1003">Cell membrane</keyword>
<dbReference type="EMBL" id="JARK01001346">
    <property type="protein sequence ID" value="EYC26493.1"/>
    <property type="molecule type" value="Genomic_DNA"/>
</dbReference>
<dbReference type="InterPro" id="IPR036734">
    <property type="entry name" value="Neur_chan_lig-bd_sf"/>
</dbReference>
<dbReference type="InterPro" id="IPR002394">
    <property type="entry name" value="Nicotinic_acetylcholine_rcpt"/>
</dbReference>
<dbReference type="Pfam" id="PF02932">
    <property type="entry name" value="Neur_chan_memb"/>
    <property type="match status" value="1"/>
</dbReference>
<evidence type="ECO:0000256" key="7">
    <source>
        <dbReference type="ARBA" id="ARBA00023136"/>
    </source>
</evidence>